<dbReference type="Proteomes" id="UP000219167">
    <property type="component" value="Unassembled WGS sequence"/>
</dbReference>
<dbReference type="InterPro" id="IPR002502">
    <property type="entry name" value="Amidase_domain"/>
</dbReference>
<dbReference type="CDD" id="cd06583">
    <property type="entry name" value="PGRP"/>
    <property type="match status" value="1"/>
</dbReference>
<dbReference type="EMBL" id="OBQD01000005">
    <property type="protein sequence ID" value="SOC38955.1"/>
    <property type="molecule type" value="Genomic_DNA"/>
</dbReference>
<dbReference type="GO" id="GO:0008745">
    <property type="term" value="F:N-acetylmuramoyl-L-alanine amidase activity"/>
    <property type="evidence" value="ECO:0007669"/>
    <property type="project" value="InterPro"/>
</dbReference>
<dbReference type="Pfam" id="PF01510">
    <property type="entry name" value="Amidase_2"/>
    <property type="match status" value="1"/>
</dbReference>
<reference evidence="2 3" key="1">
    <citation type="submission" date="2017-08" db="EMBL/GenBank/DDBJ databases">
        <authorList>
            <person name="de Groot N.N."/>
        </authorList>
    </citation>
    <scope>NUCLEOTIDE SEQUENCE [LARGE SCALE GENOMIC DNA]</scope>
    <source>
        <strain evidence="2 3">JC85</strain>
    </source>
</reference>
<dbReference type="RefSeq" id="WP_097138684.1">
    <property type="nucleotide sequence ID" value="NZ_OBQD01000005.1"/>
</dbReference>
<sequence>MKTTVQALQRRLIALAFPLPKFGADGDPGAETIAAMDKALDELVLLRGSAAPAPAVTPAPAALPVIPADWMPAARMQRVIVHWTAGTYTASENDRAHYHVLIDGSGKPVRGIPSIKLNEVAKAGNGYASHTLGCNSGSIGVSMCCMGGAMESPFSAGKYPMTREQWDAMTSAVADLCRRYAIPVTDKTVLSHAEVQNNLGIAQRGKWDFTRLAFDPATVGAKACGDKMRAEVGAKLS</sequence>
<dbReference type="SUPFAM" id="SSF55846">
    <property type="entry name" value="N-acetylmuramoyl-L-alanine amidase-like"/>
    <property type="match status" value="1"/>
</dbReference>
<dbReference type="OrthoDB" id="9798982at2"/>
<evidence type="ECO:0000313" key="3">
    <source>
        <dbReference type="Proteomes" id="UP000219167"/>
    </source>
</evidence>
<gene>
    <name evidence="2" type="ORF">SAMN05892877_105347</name>
</gene>
<protein>
    <submittedName>
        <fullName evidence="2">N-acetylmuramoyl-L-alanine amidase</fullName>
    </submittedName>
</protein>
<keyword evidence="3" id="KW-1185">Reference proteome</keyword>
<dbReference type="AlphaFoldDB" id="A0A285UAK9"/>
<proteinExistence type="predicted"/>
<organism evidence="2 3">
    <name type="scientific">Rhizobium subbaraonis</name>
    <dbReference type="NCBI Taxonomy" id="908946"/>
    <lineage>
        <taxon>Bacteria</taxon>
        <taxon>Pseudomonadati</taxon>
        <taxon>Pseudomonadota</taxon>
        <taxon>Alphaproteobacteria</taxon>
        <taxon>Hyphomicrobiales</taxon>
        <taxon>Rhizobiaceae</taxon>
        <taxon>Rhizobium/Agrobacterium group</taxon>
        <taxon>Rhizobium</taxon>
    </lineage>
</organism>
<feature type="domain" description="N-acetylmuramoyl-L-alanine amidase" evidence="1">
    <location>
        <begin position="75"/>
        <end position="196"/>
    </location>
</feature>
<name>A0A285UAK9_9HYPH</name>
<evidence type="ECO:0000259" key="1">
    <source>
        <dbReference type="Pfam" id="PF01510"/>
    </source>
</evidence>
<dbReference type="Gene3D" id="3.40.80.10">
    <property type="entry name" value="Peptidoglycan recognition protein-like"/>
    <property type="match status" value="1"/>
</dbReference>
<accession>A0A285UAK9</accession>
<dbReference type="GO" id="GO:0009253">
    <property type="term" value="P:peptidoglycan catabolic process"/>
    <property type="evidence" value="ECO:0007669"/>
    <property type="project" value="InterPro"/>
</dbReference>
<dbReference type="InterPro" id="IPR036505">
    <property type="entry name" value="Amidase/PGRP_sf"/>
</dbReference>
<evidence type="ECO:0000313" key="2">
    <source>
        <dbReference type="EMBL" id="SOC38955.1"/>
    </source>
</evidence>